<dbReference type="AlphaFoldDB" id="A0A0L8FQC3"/>
<sequence length="52" mass="5801">MATQPERNNSQLSCTTLKMKDSLVRLNSQGVPFSTHGFGFIPTLCYLRQAVI</sequence>
<name>A0A0L8FQC3_OCTBM</name>
<gene>
    <name evidence="1" type="ORF">OCBIM_22011023mg</name>
</gene>
<dbReference type="EMBL" id="KQ427597">
    <property type="protein sequence ID" value="KOF66879.1"/>
    <property type="molecule type" value="Genomic_DNA"/>
</dbReference>
<accession>A0A0L8FQC3</accession>
<protein>
    <submittedName>
        <fullName evidence="1">Uncharacterized protein</fullName>
    </submittedName>
</protein>
<reference evidence="1" key="1">
    <citation type="submission" date="2015-07" db="EMBL/GenBank/DDBJ databases">
        <title>MeaNS - Measles Nucleotide Surveillance Program.</title>
        <authorList>
            <person name="Tran T."/>
            <person name="Druce J."/>
        </authorList>
    </citation>
    <scope>NUCLEOTIDE SEQUENCE</scope>
    <source>
        <strain evidence="1">UCB-OBI-ISO-001</strain>
        <tissue evidence="1">Gonad</tissue>
    </source>
</reference>
<organism evidence="1">
    <name type="scientific">Octopus bimaculoides</name>
    <name type="common">California two-spotted octopus</name>
    <dbReference type="NCBI Taxonomy" id="37653"/>
    <lineage>
        <taxon>Eukaryota</taxon>
        <taxon>Metazoa</taxon>
        <taxon>Spiralia</taxon>
        <taxon>Lophotrochozoa</taxon>
        <taxon>Mollusca</taxon>
        <taxon>Cephalopoda</taxon>
        <taxon>Coleoidea</taxon>
        <taxon>Octopodiformes</taxon>
        <taxon>Octopoda</taxon>
        <taxon>Incirrata</taxon>
        <taxon>Octopodidae</taxon>
        <taxon>Octopus</taxon>
    </lineage>
</organism>
<proteinExistence type="predicted"/>
<evidence type="ECO:0000313" key="1">
    <source>
        <dbReference type="EMBL" id="KOF66879.1"/>
    </source>
</evidence>